<dbReference type="PANTHER" id="PTHR21137:SF35">
    <property type="entry name" value="ODORANT RECEPTOR 19A-RELATED"/>
    <property type="match status" value="1"/>
</dbReference>
<feature type="domain" description="DUF5641" evidence="11">
    <location>
        <begin position="424"/>
        <end position="460"/>
    </location>
</feature>
<protein>
    <recommendedName>
        <fullName evidence="10">Odorant receptor</fullName>
    </recommendedName>
</protein>
<feature type="transmembrane region" description="Helical" evidence="10">
    <location>
        <begin position="169"/>
        <end position="194"/>
    </location>
</feature>
<feature type="transmembrane region" description="Helical" evidence="10">
    <location>
        <begin position="130"/>
        <end position="149"/>
    </location>
</feature>
<evidence type="ECO:0000256" key="2">
    <source>
        <dbReference type="ARBA" id="ARBA00022475"/>
    </source>
</evidence>
<name>A0A8K0CRY4_IGNLU</name>
<keyword evidence="5 10" id="KW-0552">Olfaction</keyword>
<comment type="caution">
    <text evidence="12">The sequence shown here is derived from an EMBL/GenBank/DDBJ whole genome shotgun (WGS) entry which is preliminary data.</text>
</comment>
<evidence type="ECO:0000256" key="9">
    <source>
        <dbReference type="ARBA" id="ARBA00023224"/>
    </source>
</evidence>
<dbReference type="Pfam" id="PF18701">
    <property type="entry name" value="DUF5641"/>
    <property type="match status" value="1"/>
</dbReference>
<dbReference type="AlphaFoldDB" id="A0A8K0CRY4"/>
<gene>
    <name evidence="12" type="ORF">ILUMI_13637</name>
</gene>
<evidence type="ECO:0000256" key="6">
    <source>
        <dbReference type="ARBA" id="ARBA00022989"/>
    </source>
</evidence>
<reference evidence="12" key="1">
    <citation type="submission" date="2019-08" db="EMBL/GenBank/DDBJ databases">
        <title>The genome of the North American firefly Photinus pyralis.</title>
        <authorList>
            <consortium name="Photinus pyralis genome working group"/>
            <person name="Fallon T.R."/>
            <person name="Sander Lower S.E."/>
            <person name="Weng J.-K."/>
        </authorList>
    </citation>
    <scope>NUCLEOTIDE SEQUENCE</scope>
    <source>
        <strain evidence="12">TRF0915ILg1</strain>
        <tissue evidence="12">Whole body</tissue>
    </source>
</reference>
<evidence type="ECO:0000256" key="8">
    <source>
        <dbReference type="ARBA" id="ARBA00023170"/>
    </source>
</evidence>
<dbReference type="GO" id="GO:0005549">
    <property type="term" value="F:odorant binding"/>
    <property type="evidence" value="ECO:0007669"/>
    <property type="project" value="InterPro"/>
</dbReference>
<dbReference type="GO" id="GO:0004984">
    <property type="term" value="F:olfactory receptor activity"/>
    <property type="evidence" value="ECO:0007669"/>
    <property type="project" value="InterPro"/>
</dbReference>
<keyword evidence="6 10" id="KW-1133">Transmembrane helix</keyword>
<dbReference type="EMBL" id="VTPC01008687">
    <property type="protein sequence ID" value="KAF2892538.1"/>
    <property type="molecule type" value="Genomic_DNA"/>
</dbReference>
<keyword evidence="4 10" id="KW-0812">Transmembrane</keyword>
<dbReference type="Pfam" id="PF02949">
    <property type="entry name" value="7tm_6"/>
    <property type="match status" value="1"/>
</dbReference>
<keyword evidence="2" id="KW-1003">Cell membrane</keyword>
<accession>A0A8K0CRY4</accession>
<evidence type="ECO:0000313" key="13">
    <source>
        <dbReference type="Proteomes" id="UP000801492"/>
    </source>
</evidence>
<dbReference type="InterPro" id="IPR004117">
    <property type="entry name" value="7tm6_olfct_rcpt"/>
</dbReference>
<keyword evidence="8 10" id="KW-0675">Receptor</keyword>
<evidence type="ECO:0000256" key="3">
    <source>
        <dbReference type="ARBA" id="ARBA00022606"/>
    </source>
</evidence>
<evidence type="ECO:0000256" key="5">
    <source>
        <dbReference type="ARBA" id="ARBA00022725"/>
    </source>
</evidence>
<proteinExistence type="inferred from homology"/>
<keyword evidence="13" id="KW-1185">Reference proteome</keyword>
<dbReference type="OrthoDB" id="676979at2759"/>
<dbReference type="InterPro" id="IPR040676">
    <property type="entry name" value="DUF5641"/>
</dbReference>
<evidence type="ECO:0000259" key="11">
    <source>
        <dbReference type="Pfam" id="PF18701"/>
    </source>
</evidence>
<feature type="transmembrane region" description="Helical" evidence="10">
    <location>
        <begin position="253"/>
        <end position="274"/>
    </location>
</feature>
<evidence type="ECO:0000256" key="10">
    <source>
        <dbReference type="RuleBase" id="RU351113"/>
    </source>
</evidence>
<feature type="transmembrane region" description="Helical" evidence="10">
    <location>
        <begin position="34"/>
        <end position="57"/>
    </location>
</feature>
<evidence type="ECO:0000256" key="4">
    <source>
        <dbReference type="ARBA" id="ARBA00022692"/>
    </source>
</evidence>
<sequence length="469" mass="53619">MMDQALIAKIPESVRLPFLNLTKFGLFSTNKFKAYIPMTILSLIVANIIFVAILQFINVKRDISDIVRNLEDILALSLVLVRIVIVTYCNEDFTRLIQMTKLFWDPSKFGKQTEVEIISMRRFTSQLQRLFFVTGLIAAVLILIFPLLHNTIPLGIWTLKDHAKLYLCLMIGQVIAIPFSAFFVICLDCMYLGFCTEIVIQFRILSQYLQVLKAESNTVKEMEINRLNKIKSCVSHHRLILWFVKEFRQTFSLLLLFEFVLDGPLICAELLAVFESITENMPNFKVNTNNLEIPKNLKLADPYFNNPTTIDILLGAEMFWELLSVGQVRLGSHKPILQKTKLGWVIGGPVERVFNGEPTTSLVASVSNLELTITRFWELERITDKQECSVEDHKCEQHFKATHKRNSEGRFIIELPFKSDVPAHGRVIELHPGSDQIVRVVSLKTVSGVTKRAITKLCFLPLIDEGVKD</sequence>
<keyword evidence="3 10" id="KW-0716">Sensory transduction</keyword>
<keyword evidence="7 10" id="KW-0472">Membrane</keyword>
<comment type="caution">
    <text evidence="10">Lacks conserved residue(s) required for the propagation of feature annotation.</text>
</comment>
<dbReference type="GO" id="GO:0005886">
    <property type="term" value="C:plasma membrane"/>
    <property type="evidence" value="ECO:0007669"/>
    <property type="project" value="UniProtKB-SubCell"/>
</dbReference>
<comment type="subcellular location">
    <subcellularLocation>
        <location evidence="1 10">Cell membrane</location>
        <topology evidence="1 10">Multi-pass membrane protein</topology>
    </subcellularLocation>
</comment>
<evidence type="ECO:0000313" key="12">
    <source>
        <dbReference type="EMBL" id="KAF2892538.1"/>
    </source>
</evidence>
<dbReference type="GO" id="GO:0007165">
    <property type="term" value="P:signal transduction"/>
    <property type="evidence" value="ECO:0007669"/>
    <property type="project" value="UniProtKB-KW"/>
</dbReference>
<keyword evidence="9 10" id="KW-0807">Transducer</keyword>
<evidence type="ECO:0000256" key="1">
    <source>
        <dbReference type="ARBA" id="ARBA00004651"/>
    </source>
</evidence>
<dbReference type="Proteomes" id="UP000801492">
    <property type="component" value="Unassembled WGS sequence"/>
</dbReference>
<evidence type="ECO:0000256" key="7">
    <source>
        <dbReference type="ARBA" id="ARBA00023136"/>
    </source>
</evidence>
<organism evidence="12 13">
    <name type="scientific">Ignelater luminosus</name>
    <name type="common">Cucubano</name>
    <name type="synonym">Pyrophorus luminosus</name>
    <dbReference type="NCBI Taxonomy" id="2038154"/>
    <lineage>
        <taxon>Eukaryota</taxon>
        <taxon>Metazoa</taxon>
        <taxon>Ecdysozoa</taxon>
        <taxon>Arthropoda</taxon>
        <taxon>Hexapoda</taxon>
        <taxon>Insecta</taxon>
        <taxon>Pterygota</taxon>
        <taxon>Neoptera</taxon>
        <taxon>Endopterygota</taxon>
        <taxon>Coleoptera</taxon>
        <taxon>Polyphaga</taxon>
        <taxon>Elateriformia</taxon>
        <taxon>Elateroidea</taxon>
        <taxon>Elateridae</taxon>
        <taxon>Agrypninae</taxon>
        <taxon>Pyrophorini</taxon>
        <taxon>Ignelater</taxon>
    </lineage>
</organism>
<comment type="similarity">
    <text evidence="10">Belongs to the insect chemoreceptor superfamily. Heteromeric odorant receptor channel (TC 1.A.69) family.</text>
</comment>
<dbReference type="PANTHER" id="PTHR21137">
    <property type="entry name" value="ODORANT RECEPTOR"/>
    <property type="match status" value="1"/>
</dbReference>